<organism evidence="3">
    <name type="scientific">Candidatus Moduliflexus flocculans</name>
    <dbReference type="NCBI Taxonomy" id="1499966"/>
    <lineage>
        <taxon>Bacteria</taxon>
        <taxon>Candidatus Moduliflexota</taxon>
        <taxon>Candidatus Moduliflexia</taxon>
        <taxon>Candidatus Moduliflexales</taxon>
        <taxon>Candidatus Moduliflexaceae</taxon>
    </lineage>
</organism>
<accession>A0A081BNV8</accession>
<keyword evidence="3" id="KW-0808">Transferase</keyword>
<dbReference type="InterPro" id="IPR029044">
    <property type="entry name" value="Nucleotide-diphossugar_trans"/>
</dbReference>
<dbReference type="STRING" id="1499966.U14_03321"/>
<dbReference type="AlphaFoldDB" id="A0A081BNV8"/>
<keyword evidence="4" id="KW-1185">Reference proteome</keyword>
<feature type="region of interest" description="Disordered" evidence="1">
    <location>
        <begin position="243"/>
        <end position="263"/>
    </location>
</feature>
<evidence type="ECO:0000313" key="3">
    <source>
        <dbReference type="EMBL" id="GAK52074.1"/>
    </source>
</evidence>
<dbReference type="InterPro" id="IPR005835">
    <property type="entry name" value="NTP_transferase_dom"/>
</dbReference>
<dbReference type="SUPFAM" id="SSF53448">
    <property type="entry name" value="Nucleotide-diphospho-sugar transferases"/>
    <property type="match status" value="1"/>
</dbReference>
<proteinExistence type="predicted"/>
<dbReference type="CDD" id="cd06422">
    <property type="entry name" value="NTP_transferase_like_1"/>
    <property type="match status" value="1"/>
</dbReference>
<protein>
    <submittedName>
        <fullName evidence="3">Nucleotidyl transferase</fullName>
    </submittedName>
</protein>
<reference evidence="3" key="1">
    <citation type="journal article" date="2015" name="PeerJ">
        <title>First genomic representation of candidate bacterial phylum KSB3 points to enhanced environmental sensing as a trigger of wastewater bulking.</title>
        <authorList>
            <person name="Sekiguchi Y."/>
            <person name="Ohashi A."/>
            <person name="Parks D.H."/>
            <person name="Yamauchi T."/>
            <person name="Tyson G.W."/>
            <person name="Hugenholtz P."/>
        </authorList>
    </citation>
    <scope>NUCLEOTIDE SEQUENCE [LARGE SCALE GENOMIC DNA]</scope>
</reference>
<dbReference type="EMBL" id="DF820458">
    <property type="protein sequence ID" value="GAK52074.1"/>
    <property type="molecule type" value="Genomic_DNA"/>
</dbReference>
<evidence type="ECO:0000313" key="4">
    <source>
        <dbReference type="Proteomes" id="UP000030700"/>
    </source>
</evidence>
<dbReference type="InterPro" id="IPR050486">
    <property type="entry name" value="Mannose-1P_guanyltransferase"/>
</dbReference>
<dbReference type="Pfam" id="PF00483">
    <property type="entry name" value="NTP_transferase"/>
    <property type="match status" value="1"/>
</dbReference>
<name>A0A081BNV8_9BACT</name>
<evidence type="ECO:0000256" key="1">
    <source>
        <dbReference type="SAM" id="MobiDB-lite"/>
    </source>
</evidence>
<dbReference type="GO" id="GO:0016740">
    <property type="term" value="F:transferase activity"/>
    <property type="evidence" value="ECO:0007669"/>
    <property type="project" value="UniProtKB-KW"/>
</dbReference>
<sequence length="263" mass="29431">MKAMIFAAGLGTRLRPLTDSCPKALMSINGLPLLELVIRRLERAGVREIIINAHHFADRIVEFVHQRKSSATALHVSDERDLLRDTGGGLKHAAQFFNDNTPFFAHNVDVISDVDLSALYRYHCAQPDALATLCVLDRPSSRKLLFDASGALCGWEHRGRGEQKISRMPADGIWRAFAFSGIHVISPELFMYMPEQPVFSIIDVYLSAASTRRILAYQHDQENWFDIGTSERLAQAAQYVHHEEKPDITGDAASEPDSSEQKC</sequence>
<feature type="domain" description="Nucleotidyl transferase" evidence="2">
    <location>
        <begin position="2"/>
        <end position="133"/>
    </location>
</feature>
<dbReference type="Proteomes" id="UP000030700">
    <property type="component" value="Unassembled WGS sequence"/>
</dbReference>
<gene>
    <name evidence="3" type="ORF">U14_03321</name>
</gene>
<dbReference type="PANTHER" id="PTHR22572">
    <property type="entry name" value="SUGAR-1-PHOSPHATE GUANYL TRANSFERASE"/>
    <property type="match status" value="1"/>
</dbReference>
<dbReference type="HOGENOM" id="CLU_029499_2_1_0"/>
<evidence type="ECO:0000259" key="2">
    <source>
        <dbReference type="Pfam" id="PF00483"/>
    </source>
</evidence>
<dbReference type="Gene3D" id="3.90.550.10">
    <property type="entry name" value="Spore Coat Polysaccharide Biosynthesis Protein SpsA, Chain A"/>
    <property type="match status" value="1"/>
</dbReference>